<comment type="caution">
    <text evidence="3">The sequence shown here is derived from an EMBL/GenBank/DDBJ whole genome shotgun (WGS) entry which is preliminary data.</text>
</comment>
<dbReference type="SMART" id="SM00174">
    <property type="entry name" value="RHO"/>
    <property type="match status" value="1"/>
</dbReference>
<dbReference type="Pfam" id="PF00071">
    <property type="entry name" value="Ras"/>
    <property type="match status" value="1"/>
</dbReference>
<keyword evidence="1" id="KW-0547">Nucleotide-binding</keyword>
<dbReference type="GO" id="GO:0005525">
    <property type="term" value="F:GTP binding"/>
    <property type="evidence" value="ECO:0007669"/>
    <property type="project" value="UniProtKB-KW"/>
</dbReference>
<name>A0AA88KNW8_NAELO</name>
<sequence>MNELNTLAGLVFHSNSECIKNECYHSSQIQFPSDGASVIYNNNFGFQIMLASWHDYLWSKFITERINFLNENVLLPLRNNHNTNENNNHEEDTFVLTIPQNNFRREFLKQIWNRVEQLQNRIFREREERKRYFESLVKQIETEAAQHTPTKLDLNSLPDIRSDDSHIHTPKVAFSIQKQRELREHVLTEHNINHVNIQSSSLHDALKDHHSLKWLIVGQSGIGKTCLMFMTSRNLYPDWSPSIVDAFVCDDIVVPFFNEKLEKTCEKTFAMGYWDTCEREEQHKILNRLSYPSTDIVTLAFSLDNWKSLKYLAERMVWDIHAFIPSATIMVLGLKKDLRKIQMWKSLLLSNVEEPISFEEGLEFSKVIGAVAYLEASAKENIGLERWNQKLTILRLVDLVNKHENASHTQGTKTKSKKSCDVQ</sequence>
<dbReference type="Gene3D" id="3.40.50.300">
    <property type="entry name" value="P-loop containing nucleotide triphosphate hydrolases"/>
    <property type="match status" value="1"/>
</dbReference>
<evidence type="ECO:0000313" key="4">
    <source>
        <dbReference type="Proteomes" id="UP000816034"/>
    </source>
</evidence>
<dbReference type="PROSITE" id="PS51419">
    <property type="entry name" value="RAB"/>
    <property type="match status" value="1"/>
</dbReference>
<reference evidence="3 4" key="1">
    <citation type="journal article" date="2018" name="BMC Genomics">
        <title>The genome of Naegleria lovaniensis, the basis for a comparative approach to unravel pathogenicity factors of the human pathogenic amoeba N. fowleri.</title>
        <authorList>
            <person name="Liechti N."/>
            <person name="Schurch N."/>
            <person name="Bruggmann R."/>
            <person name="Wittwer M."/>
        </authorList>
    </citation>
    <scope>NUCLEOTIDE SEQUENCE [LARGE SCALE GENOMIC DNA]</scope>
    <source>
        <strain evidence="3 4">ATCC 30569</strain>
    </source>
</reference>
<dbReference type="InterPro" id="IPR003578">
    <property type="entry name" value="Small_GTPase_Rho"/>
</dbReference>
<dbReference type="EMBL" id="PYSW02000009">
    <property type="protein sequence ID" value="KAG2388823.1"/>
    <property type="molecule type" value="Genomic_DNA"/>
</dbReference>
<protein>
    <recommendedName>
        <fullName evidence="5">Rho family small GTPase</fullName>
    </recommendedName>
</protein>
<evidence type="ECO:0000313" key="3">
    <source>
        <dbReference type="EMBL" id="KAG2388823.1"/>
    </source>
</evidence>
<dbReference type="GO" id="GO:0003924">
    <property type="term" value="F:GTPase activity"/>
    <property type="evidence" value="ECO:0007669"/>
    <property type="project" value="InterPro"/>
</dbReference>
<dbReference type="PANTHER" id="PTHR24072">
    <property type="entry name" value="RHO FAMILY GTPASE"/>
    <property type="match status" value="1"/>
</dbReference>
<evidence type="ECO:0000256" key="1">
    <source>
        <dbReference type="ARBA" id="ARBA00022741"/>
    </source>
</evidence>
<proteinExistence type="predicted"/>
<gene>
    <name evidence="3" type="ORF">C9374_000262</name>
</gene>
<dbReference type="InterPro" id="IPR027417">
    <property type="entry name" value="P-loop_NTPase"/>
</dbReference>
<dbReference type="PROSITE" id="PS51420">
    <property type="entry name" value="RHO"/>
    <property type="match status" value="1"/>
</dbReference>
<dbReference type="GO" id="GO:0007264">
    <property type="term" value="P:small GTPase-mediated signal transduction"/>
    <property type="evidence" value="ECO:0007669"/>
    <property type="project" value="InterPro"/>
</dbReference>
<dbReference type="AlphaFoldDB" id="A0AA88KNW8"/>
<dbReference type="RefSeq" id="XP_044552815.1">
    <property type="nucleotide sequence ID" value="XM_044692057.1"/>
</dbReference>
<evidence type="ECO:0000256" key="2">
    <source>
        <dbReference type="ARBA" id="ARBA00023134"/>
    </source>
</evidence>
<organism evidence="3 4">
    <name type="scientific">Naegleria lovaniensis</name>
    <name type="common">Amoeba</name>
    <dbReference type="NCBI Taxonomy" id="51637"/>
    <lineage>
        <taxon>Eukaryota</taxon>
        <taxon>Discoba</taxon>
        <taxon>Heterolobosea</taxon>
        <taxon>Tetramitia</taxon>
        <taxon>Eutetramitia</taxon>
        <taxon>Vahlkampfiidae</taxon>
        <taxon>Naegleria</taxon>
    </lineage>
</organism>
<dbReference type="SUPFAM" id="SSF52540">
    <property type="entry name" value="P-loop containing nucleoside triphosphate hydrolases"/>
    <property type="match status" value="1"/>
</dbReference>
<dbReference type="Proteomes" id="UP000816034">
    <property type="component" value="Unassembled WGS sequence"/>
</dbReference>
<keyword evidence="4" id="KW-1185">Reference proteome</keyword>
<evidence type="ECO:0008006" key="5">
    <source>
        <dbReference type="Google" id="ProtNLM"/>
    </source>
</evidence>
<dbReference type="PRINTS" id="PR00449">
    <property type="entry name" value="RASTRNSFRMNG"/>
</dbReference>
<accession>A0AA88KNW8</accession>
<dbReference type="InterPro" id="IPR001806">
    <property type="entry name" value="Small_GTPase"/>
</dbReference>
<dbReference type="GeneID" id="68092724"/>
<keyword evidence="2" id="KW-0342">GTP-binding</keyword>